<dbReference type="AlphaFoldDB" id="A0A2J7TEY2"/>
<dbReference type="UniPathway" id="UPA00028">
    <property type="reaction ID" value="UER00002"/>
</dbReference>
<evidence type="ECO:0000256" key="4">
    <source>
        <dbReference type="ARBA" id="ARBA00022813"/>
    </source>
</evidence>
<evidence type="ECO:0000256" key="9">
    <source>
        <dbReference type="HAMAP-Rule" id="MF_00446"/>
    </source>
</evidence>
<comment type="cofactor">
    <cofactor evidence="9">
        <name>pyruvate</name>
        <dbReference type="ChEBI" id="CHEBI:15361"/>
    </cofactor>
    <text evidence="9">Binds 1 pyruvoyl group covalently per subunit.</text>
</comment>
<evidence type="ECO:0000256" key="6">
    <source>
        <dbReference type="ARBA" id="ARBA00023239"/>
    </source>
</evidence>
<dbReference type="GO" id="GO:0006523">
    <property type="term" value="P:alanine biosynthetic process"/>
    <property type="evidence" value="ECO:0007669"/>
    <property type="project" value="InterPro"/>
</dbReference>
<dbReference type="EMBL" id="PDZR01000017">
    <property type="protein sequence ID" value="PNG25326.1"/>
    <property type="molecule type" value="Genomic_DNA"/>
</dbReference>
<dbReference type="PANTHER" id="PTHR21012">
    <property type="entry name" value="ASPARTATE 1-DECARBOXYLASE"/>
    <property type="match status" value="1"/>
</dbReference>
<feature type="binding site" evidence="9">
    <location>
        <begin position="72"/>
        <end position="74"/>
    </location>
    <ligand>
        <name>substrate</name>
    </ligand>
</feature>
<feature type="modified residue" description="Pyruvic acid (Ser)" evidence="9">
    <location>
        <position position="24"/>
    </location>
</feature>
<feature type="chain" id="PRO_5023476758" description="Aspartate 1-decarboxylase beta chain" evidence="9">
    <location>
        <begin position="1"/>
        <end position="23"/>
    </location>
</feature>
<dbReference type="EC" id="4.1.1.11" evidence="9"/>
<comment type="subunit">
    <text evidence="9">Heterooctamer of four alpha and four beta subunits.</text>
</comment>
<keyword evidence="2 9" id="KW-0566">Pantothenate biosynthesis</keyword>
<dbReference type="InterPro" id="IPR003190">
    <property type="entry name" value="Asp_decarbox"/>
</dbReference>
<evidence type="ECO:0000256" key="7">
    <source>
        <dbReference type="ARBA" id="ARBA00023270"/>
    </source>
</evidence>
<keyword evidence="1 9" id="KW-0963">Cytoplasm</keyword>
<keyword evidence="8 9" id="KW-0670">Pyruvate</keyword>
<dbReference type="OrthoDB" id="9803983at2"/>
<keyword evidence="3 9" id="KW-0210">Decarboxylase</keyword>
<reference evidence="10 11" key="1">
    <citation type="submission" date="2017-10" db="EMBL/GenBank/DDBJ databases">
        <title>Genome announcement of Methylocella silvestris TVC from permafrost.</title>
        <authorList>
            <person name="Wang J."/>
            <person name="Geng K."/>
            <person name="Ul-Haque F."/>
            <person name="Crombie A.T."/>
            <person name="Street L.E."/>
            <person name="Wookey P.A."/>
            <person name="Murrell J.C."/>
            <person name="Pratscher J."/>
        </authorList>
    </citation>
    <scope>NUCLEOTIDE SEQUENCE [LARGE SCALE GENOMIC DNA]</scope>
    <source>
        <strain evidence="10 11">TVC</strain>
    </source>
</reference>
<dbReference type="Pfam" id="PF02261">
    <property type="entry name" value="Asp_decarbox"/>
    <property type="match status" value="1"/>
</dbReference>
<name>A0A2J7TEY2_METSI</name>
<dbReference type="Gene3D" id="2.40.40.20">
    <property type="match status" value="1"/>
</dbReference>
<dbReference type="PANTHER" id="PTHR21012:SF0">
    <property type="entry name" value="ASPARTATE 1-DECARBOXYLASE"/>
    <property type="match status" value="1"/>
</dbReference>
<dbReference type="CDD" id="cd06919">
    <property type="entry name" value="Asp_decarbox"/>
    <property type="match status" value="1"/>
</dbReference>
<gene>
    <name evidence="9" type="primary">panD</name>
    <name evidence="10" type="ORF">CR492_14350</name>
</gene>
<feature type="chain" id="PRO_5023476757" description="Aspartate 1-decarboxylase alpha chain" evidence="9">
    <location>
        <begin position="24"/>
        <end position="155"/>
    </location>
</feature>
<comment type="function">
    <text evidence="9">Catalyzes the pyruvoyl-dependent decarboxylation of aspartate to produce beta-alanine.</text>
</comment>
<evidence type="ECO:0000256" key="2">
    <source>
        <dbReference type="ARBA" id="ARBA00022655"/>
    </source>
</evidence>
<comment type="similarity">
    <text evidence="9">Belongs to the PanD family.</text>
</comment>
<dbReference type="Proteomes" id="UP000236286">
    <property type="component" value="Unassembled WGS sequence"/>
</dbReference>
<protein>
    <recommendedName>
        <fullName evidence="9">Aspartate 1-decarboxylase</fullName>
        <ecNumber evidence="9">4.1.1.11</ecNumber>
    </recommendedName>
    <alternativeName>
        <fullName evidence="9">Aspartate alpha-decarboxylase</fullName>
    </alternativeName>
    <component>
        <recommendedName>
            <fullName evidence="9">Aspartate 1-decarboxylase beta chain</fullName>
        </recommendedName>
    </component>
    <component>
        <recommendedName>
            <fullName evidence="9">Aspartate 1-decarboxylase alpha chain</fullName>
        </recommendedName>
    </component>
</protein>
<dbReference type="GO" id="GO:0005829">
    <property type="term" value="C:cytosol"/>
    <property type="evidence" value="ECO:0007669"/>
    <property type="project" value="TreeGrafter"/>
</dbReference>
<feature type="active site" description="Schiff-base intermediate with substrate; via pyruvic acid" evidence="9">
    <location>
        <position position="24"/>
    </location>
</feature>
<evidence type="ECO:0000313" key="11">
    <source>
        <dbReference type="Proteomes" id="UP000236286"/>
    </source>
</evidence>
<evidence type="ECO:0000313" key="10">
    <source>
        <dbReference type="EMBL" id="PNG25326.1"/>
    </source>
</evidence>
<accession>A0A2J7TEY2</accession>
<proteinExistence type="inferred from homology"/>
<keyword evidence="4 9" id="KW-0068">Autocatalytic cleavage</keyword>
<evidence type="ECO:0000256" key="8">
    <source>
        <dbReference type="ARBA" id="ARBA00023317"/>
    </source>
</evidence>
<dbReference type="SUPFAM" id="SSF50692">
    <property type="entry name" value="ADC-like"/>
    <property type="match status" value="1"/>
</dbReference>
<feature type="active site" description="Proton donor" evidence="9">
    <location>
        <position position="57"/>
    </location>
</feature>
<evidence type="ECO:0000256" key="5">
    <source>
        <dbReference type="ARBA" id="ARBA00023145"/>
    </source>
</evidence>
<comment type="pathway">
    <text evidence="9">Cofactor biosynthesis; (R)-pantothenate biosynthesis; beta-alanine from L-aspartate: step 1/1.</text>
</comment>
<dbReference type="RefSeq" id="WP_102844426.1">
    <property type="nucleotide sequence ID" value="NZ_PDZR01000017.1"/>
</dbReference>
<evidence type="ECO:0000256" key="3">
    <source>
        <dbReference type="ARBA" id="ARBA00022793"/>
    </source>
</evidence>
<evidence type="ECO:0000256" key="1">
    <source>
        <dbReference type="ARBA" id="ARBA00022490"/>
    </source>
</evidence>
<dbReference type="GO" id="GO:0004068">
    <property type="term" value="F:aspartate 1-decarboxylase activity"/>
    <property type="evidence" value="ECO:0007669"/>
    <property type="project" value="UniProtKB-UniRule"/>
</dbReference>
<keyword evidence="6 9" id="KW-0456">Lyase</keyword>
<keyword evidence="7 9" id="KW-0704">Schiff base</keyword>
<comment type="PTM">
    <text evidence="9">Is synthesized initially as an inactive proenzyme, which is activated by self-cleavage at a specific serine bond to produce a beta-subunit with a hydroxyl group at its C-terminus and an alpha-subunit with a pyruvoyl group at its N-terminus.</text>
</comment>
<comment type="caution">
    <text evidence="10">The sequence shown here is derived from an EMBL/GenBank/DDBJ whole genome shotgun (WGS) entry which is preliminary data.</text>
</comment>
<organism evidence="10 11">
    <name type="scientific">Methylocella silvestris</name>
    <dbReference type="NCBI Taxonomy" id="199596"/>
    <lineage>
        <taxon>Bacteria</taxon>
        <taxon>Pseudomonadati</taxon>
        <taxon>Pseudomonadota</taxon>
        <taxon>Alphaproteobacteria</taxon>
        <taxon>Hyphomicrobiales</taxon>
        <taxon>Beijerinckiaceae</taxon>
        <taxon>Methylocella</taxon>
    </lineage>
</organism>
<feature type="binding site" evidence="9">
    <location>
        <position position="56"/>
    </location>
    <ligand>
        <name>substrate</name>
    </ligand>
</feature>
<dbReference type="InterPro" id="IPR009010">
    <property type="entry name" value="Asp_de-COase-like_dom_sf"/>
</dbReference>
<dbReference type="HAMAP" id="MF_00446">
    <property type="entry name" value="PanD"/>
    <property type="match status" value="1"/>
</dbReference>
<dbReference type="GO" id="GO:0015940">
    <property type="term" value="P:pantothenate biosynthetic process"/>
    <property type="evidence" value="ECO:0007669"/>
    <property type="project" value="UniProtKB-UniRule"/>
</dbReference>
<comment type="catalytic activity">
    <reaction evidence="9">
        <text>L-aspartate + H(+) = beta-alanine + CO2</text>
        <dbReference type="Rhea" id="RHEA:19497"/>
        <dbReference type="ChEBI" id="CHEBI:15378"/>
        <dbReference type="ChEBI" id="CHEBI:16526"/>
        <dbReference type="ChEBI" id="CHEBI:29991"/>
        <dbReference type="ChEBI" id="CHEBI:57966"/>
        <dbReference type="EC" id="4.1.1.11"/>
    </reaction>
</comment>
<dbReference type="NCBIfam" id="TIGR00223">
    <property type="entry name" value="panD"/>
    <property type="match status" value="1"/>
</dbReference>
<keyword evidence="5 9" id="KW-0865">Zymogen</keyword>
<comment type="subcellular location">
    <subcellularLocation>
        <location evidence="9">Cytoplasm</location>
    </subcellularLocation>
</comment>
<sequence>MRKLVGGKLHGIRVTESNLEYHGSITLDPAHCEAAGILPLEFVEIWNKNSGARITTYVILGQRGSRCCVLNGAAARTCQPGDELIICSSVYLDGAEITSLSPAVLTFDANNNIVEKLHYSVTRDGAGHYQFGIVAEDGEILQPPLKSGLRQKRAS</sequence>